<dbReference type="KEGG" id="mox:DAMO_1568"/>
<protein>
    <submittedName>
        <fullName evidence="1">Uncharacterized protein</fullName>
    </submittedName>
</protein>
<dbReference type="HOGENOM" id="CLU_2697759_0_0_0"/>
<gene>
    <name evidence="1" type="ORF">DAMO_1568</name>
</gene>
<dbReference type="STRING" id="671143.DAMO_1568"/>
<dbReference type="EMBL" id="FP565575">
    <property type="protein sequence ID" value="CBE68628.1"/>
    <property type="molecule type" value="Genomic_DNA"/>
</dbReference>
<evidence type="ECO:0000313" key="2">
    <source>
        <dbReference type="Proteomes" id="UP000006898"/>
    </source>
</evidence>
<reference evidence="1 2" key="1">
    <citation type="journal article" date="2010" name="Nature">
        <title>Nitrite-driven anaerobic methane oxidation by oxygenic bacteria.</title>
        <authorList>
            <person name="Ettwig K.F."/>
            <person name="Butler M.K."/>
            <person name="Le Paslier D."/>
            <person name="Pelletier E."/>
            <person name="Mangenot S."/>
            <person name="Kuypers M.M.M."/>
            <person name="Schreiber F."/>
            <person name="Dutilh B.E."/>
            <person name="Zedelius J."/>
            <person name="de Beer D."/>
            <person name="Gloerich J."/>
            <person name="Wessels H.J.C.T."/>
            <person name="van Allen T."/>
            <person name="Luesken F."/>
            <person name="Wu M."/>
            <person name="van de Pas-Schoonen K.T."/>
            <person name="Op den Camp H.J.M."/>
            <person name="Janssen-Megens E.M."/>
            <person name="Francoijs K-J."/>
            <person name="Stunnenberg H."/>
            <person name="Weissenbach J."/>
            <person name="Jetten M.S.M."/>
            <person name="Strous M."/>
        </authorList>
    </citation>
    <scope>NUCLEOTIDE SEQUENCE [LARGE SCALE GENOMIC DNA]</scope>
</reference>
<organism evidence="1 2">
    <name type="scientific">Methylomirabilis oxygeniifera</name>
    <dbReference type="NCBI Taxonomy" id="671143"/>
    <lineage>
        <taxon>Bacteria</taxon>
        <taxon>Candidatus Methylomirabilota</taxon>
        <taxon>Candidatus Methylomirabilia</taxon>
        <taxon>Candidatus Methylomirabilales</taxon>
        <taxon>Candidatus Methylomirabilaceae</taxon>
        <taxon>Candidatus Methylomirabilis</taxon>
    </lineage>
</organism>
<name>D5MFU7_METO1</name>
<sequence length="73" mass="8495">MDHRTGFNDPHKHIIKQDQQIELLCRIHTHILALHNVGVNNLLDIRFTETYIAFAIKDNKDGWCLLPSLLYAT</sequence>
<proteinExistence type="predicted"/>
<evidence type="ECO:0000313" key="1">
    <source>
        <dbReference type="EMBL" id="CBE68628.1"/>
    </source>
</evidence>
<accession>D5MFU7</accession>
<dbReference type="AlphaFoldDB" id="D5MFU7"/>
<dbReference type="Proteomes" id="UP000006898">
    <property type="component" value="Chromosome"/>
</dbReference>